<dbReference type="Pfam" id="PF07362">
    <property type="entry name" value="CcdA"/>
    <property type="match status" value="1"/>
</dbReference>
<evidence type="ECO:0000313" key="2">
    <source>
        <dbReference type="EMBL" id="MFK4448355.1"/>
    </source>
</evidence>
<sequence>MKIAEQFPEDLERMKVCLGKARKMASDSDIALAWARYSDGLCASWLSLRGDDNVLTETLLAYLPACAGGPKRAMNVELAESLLAEASDLGIDVSQAAEAGLARAVDDRRAELWQKENTQAIESSNAYVEQHGLPLEKYRVQIKR</sequence>
<dbReference type="Proteomes" id="UP001620514">
    <property type="component" value="Unassembled WGS sequence"/>
</dbReference>
<dbReference type="InterPro" id="IPR009956">
    <property type="entry name" value="Post-segregation_anti-tox_CcdA"/>
</dbReference>
<name>A0ABW8MXB4_9BURK</name>
<accession>A0ABW8MXB4</accession>
<gene>
    <name evidence="2" type="ORF">ABH943_008399</name>
</gene>
<reference evidence="2 3" key="1">
    <citation type="submission" date="2024-11" db="EMBL/GenBank/DDBJ databases">
        <title>Using genomics to understand microbial adaptation to soil warming.</title>
        <authorList>
            <person name="Deangelis K.M. PhD."/>
        </authorList>
    </citation>
    <scope>NUCLEOTIDE SEQUENCE [LARGE SCALE GENOMIC DNA]</scope>
    <source>
        <strain evidence="2 3">GAS97</strain>
    </source>
</reference>
<protein>
    <submittedName>
        <fullName evidence="2">Post-segregation antitoxin (Ccd killing protein)</fullName>
    </submittedName>
</protein>
<evidence type="ECO:0000256" key="1">
    <source>
        <dbReference type="ARBA" id="ARBA00022649"/>
    </source>
</evidence>
<comment type="caution">
    <text evidence="2">The sequence shown here is derived from an EMBL/GenBank/DDBJ whole genome shotgun (WGS) entry which is preliminary data.</text>
</comment>
<evidence type="ECO:0000313" key="3">
    <source>
        <dbReference type="Proteomes" id="UP001620514"/>
    </source>
</evidence>
<organism evidence="2 3">
    <name type="scientific">Caballeronia udeis</name>
    <dbReference type="NCBI Taxonomy" id="1232866"/>
    <lineage>
        <taxon>Bacteria</taxon>
        <taxon>Pseudomonadati</taxon>
        <taxon>Pseudomonadota</taxon>
        <taxon>Betaproteobacteria</taxon>
        <taxon>Burkholderiales</taxon>
        <taxon>Burkholderiaceae</taxon>
        <taxon>Caballeronia</taxon>
    </lineage>
</organism>
<keyword evidence="3" id="KW-1185">Reference proteome</keyword>
<keyword evidence="1" id="KW-1277">Toxin-antitoxin system</keyword>
<dbReference type="EMBL" id="JBIYDN010000049">
    <property type="protein sequence ID" value="MFK4448355.1"/>
    <property type="molecule type" value="Genomic_DNA"/>
</dbReference>
<dbReference type="RefSeq" id="WP_404614576.1">
    <property type="nucleotide sequence ID" value="NZ_JBIYDN010000049.1"/>
</dbReference>
<proteinExistence type="predicted"/>